<protein>
    <recommendedName>
        <fullName evidence="1">Putative restriction endonuclease domain-containing protein</fullName>
    </recommendedName>
</protein>
<proteinExistence type="predicted"/>
<dbReference type="SUPFAM" id="SSF52980">
    <property type="entry name" value="Restriction endonuclease-like"/>
    <property type="match status" value="1"/>
</dbReference>
<organism evidence="2 3">
    <name type="scientific">Planktothrix paucivesiculata PCC 9631</name>
    <dbReference type="NCBI Taxonomy" id="671071"/>
    <lineage>
        <taxon>Bacteria</taxon>
        <taxon>Bacillati</taxon>
        <taxon>Cyanobacteriota</taxon>
        <taxon>Cyanophyceae</taxon>
        <taxon>Oscillatoriophycideae</taxon>
        <taxon>Oscillatoriales</taxon>
        <taxon>Microcoleaceae</taxon>
        <taxon>Planktothrix</taxon>
    </lineage>
</organism>
<dbReference type="Gene3D" id="3.90.1570.10">
    <property type="entry name" value="tt1808, chain A"/>
    <property type="match status" value="1"/>
</dbReference>
<evidence type="ECO:0000313" key="2">
    <source>
        <dbReference type="EMBL" id="VXD23747.1"/>
    </source>
</evidence>
<dbReference type="CDD" id="cd06260">
    <property type="entry name" value="DUF820-like"/>
    <property type="match status" value="1"/>
</dbReference>
<evidence type="ECO:0000313" key="3">
    <source>
        <dbReference type="Proteomes" id="UP000182190"/>
    </source>
</evidence>
<dbReference type="PANTHER" id="PTHR33352">
    <property type="entry name" value="SLR1095 PROTEIN"/>
    <property type="match status" value="1"/>
</dbReference>
<dbReference type="InterPro" id="IPR011335">
    <property type="entry name" value="Restrct_endonuc-II-like"/>
</dbReference>
<name>A0A7Z9BVX7_9CYAN</name>
<dbReference type="EMBL" id="CZCS02000219">
    <property type="protein sequence ID" value="VXD23747.1"/>
    <property type="molecule type" value="Genomic_DNA"/>
</dbReference>
<accession>A0A7Z9BVX7</accession>
<evidence type="ECO:0000259" key="1">
    <source>
        <dbReference type="Pfam" id="PF05685"/>
    </source>
</evidence>
<gene>
    <name evidence="2" type="ORF">PL9631_760024</name>
</gene>
<dbReference type="InterPro" id="IPR012296">
    <property type="entry name" value="Nuclease_put_TT1808"/>
</dbReference>
<comment type="caution">
    <text evidence="2">The sequence shown here is derived from an EMBL/GenBank/DDBJ whole genome shotgun (WGS) entry which is preliminary data.</text>
</comment>
<sequence>MGGQLDPMENAKAGGGGFNIGSSDISNGSIWSFGVPCLKTELIQPNTESKLLTTEANIMALTPQEIADLMPDTSQLESDEPGMESDLYYLQLALLVSSLDWLWREREDYFIGANLTLYYSQKQLINRELTGPDFFVVKNTVKTPRPSWVVWQEEGQYPDIIIELTSDATAKIDREDKKNLYQNRFRTPEYFWFSPETLELAGFRLNSENYDPISSNESGLFWSQVLGLYLGIHNQQLRYFSPDGELIATPTETALQAFSLVNSEQQQTDGLAE</sequence>
<dbReference type="InterPro" id="IPR008538">
    <property type="entry name" value="Uma2"/>
</dbReference>
<feature type="domain" description="Putative restriction endonuclease" evidence="1">
    <location>
        <begin position="93"/>
        <end position="229"/>
    </location>
</feature>
<reference evidence="2" key="1">
    <citation type="submission" date="2019-10" db="EMBL/GenBank/DDBJ databases">
        <authorList>
            <consortium name="Genoscope - CEA"/>
            <person name="William W."/>
        </authorList>
    </citation>
    <scope>NUCLEOTIDE SEQUENCE [LARGE SCALE GENOMIC DNA]</scope>
    <source>
        <strain evidence="2">BBR_PRJEB10994</strain>
    </source>
</reference>
<dbReference type="AlphaFoldDB" id="A0A7Z9BVX7"/>
<dbReference type="Pfam" id="PF05685">
    <property type="entry name" value="Uma2"/>
    <property type="match status" value="1"/>
</dbReference>
<dbReference type="PANTHER" id="PTHR33352:SF3">
    <property type="entry name" value="SLR1612 PROTEIN"/>
    <property type="match status" value="1"/>
</dbReference>
<keyword evidence="3" id="KW-1185">Reference proteome</keyword>
<dbReference type="Proteomes" id="UP000182190">
    <property type="component" value="Unassembled WGS sequence"/>
</dbReference>